<reference evidence="3" key="1">
    <citation type="journal article" date="2019" name="Int. J. Syst. Evol. Microbiol.">
        <title>The Global Catalogue of Microorganisms (GCM) 10K type strain sequencing project: providing services to taxonomists for standard genome sequencing and annotation.</title>
        <authorList>
            <consortium name="The Broad Institute Genomics Platform"/>
            <consortium name="The Broad Institute Genome Sequencing Center for Infectious Disease"/>
            <person name="Wu L."/>
            <person name="Ma J."/>
        </authorList>
    </citation>
    <scope>NUCLEOTIDE SEQUENCE [LARGE SCALE GENOMIC DNA]</scope>
    <source>
        <strain evidence="3">CECT 8289</strain>
    </source>
</reference>
<evidence type="ECO:0000313" key="2">
    <source>
        <dbReference type="EMBL" id="MFC4262735.1"/>
    </source>
</evidence>
<comment type="caution">
    <text evidence="2">The sequence shown here is derived from an EMBL/GenBank/DDBJ whole genome shotgun (WGS) entry which is preliminary data.</text>
</comment>
<keyword evidence="3" id="KW-1185">Reference proteome</keyword>
<proteinExistence type="predicted"/>
<accession>A0ABV8QSW5</accession>
<evidence type="ECO:0000256" key="1">
    <source>
        <dbReference type="SAM" id="SignalP"/>
    </source>
</evidence>
<organism evidence="2 3">
    <name type="scientific">Ferruginibacter yonginensis</name>
    <dbReference type="NCBI Taxonomy" id="1310416"/>
    <lineage>
        <taxon>Bacteria</taxon>
        <taxon>Pseudomonadati</taxon>
        <taxon>Bacteroidota</taxon>
        <taxon>Chitinophagia</taxon>
        <taxon>Chitinophagales</taxon>
        <taxon>Chitinophagaceae</taxon>
        <taxon>Ferruginibacter</taxon>
    </lineage>
</organism>
<dbReference type="RefSeq" id="WP_379708471.1">
    <property type="nucleotide sequence ID" value="NZ_JBHSCZ010000002.1"/>
</dbReference>
<feature type="chain" id="PRO_5045575346" description="Lipoprotein" evidence="1">
    <location>
        <begin position="18"/>
        <end position="219"/>
    </location>
</feature>
<dbReference type="Proteomes" id="UP001595907">
    <property type="component" value="Unassembled WGS sequence"/>
</dbReference>
<name>A0ABV8QSW5_9BACT</name>
<evidence type="ECO:0000313" key="3">
    <source>
        <dbReference type="Proteomes" id="UP001595907"/>
    </source>
</evidence>
<feature type="signal peptide" evidence="1">
    <location>
        <begin position="1"/>
        <end position="17"/>
    </location>
</feature>
<protein>
    <recommendedName>
        <fullName evidence="4">Lipoprotein</fullName>
    </recommendedName>
</protein>
<dbReference type="EMBL" id="JBHSCZ010000002">
    <property type="protein sequence ID" value="MFC4262735.1"/>
    <property type="molecule type" value="Genomic_DNA"/>
</dbReference>
<keyword evidence="1" id="KW-0732">Signal</keyword>
<dbReference type="PROSITE" id="PS51257">
    <property type="entry name" value="PROKAR_LIPOPROTEIN"/>
    <property type="match status" value="1"/>
</dbReference>
<sequence>MKNIIVIIFFSFMLLQACNTPYYSTVNNMQGQPAILTLTNGQQLNGKISIKTFDDYSSVNRIQFAEGASNAYKDYFINNIKNIYLNGSTYCVKTLIGSRFWGGDANRFVKQLTQPGGKMDLYQNEKLTRNNSTGKDELTTEYFIQLPGAANNEIYSVESNKFTPNFDDKMSAIVSDCASLAAKIKSKDKNYFYPFVVSNGDLRRKAVLLQIINDYNNCK</sequence>
<evidence type="ECO:0008006" key="4">
    <source>
        <dbReference type="Google" id="ProtNLM"/>
    </source>
</evidence>
<gene>
    <name evidence="2" type="ORF">ACFOWM_07595</name>
</gene>